<evidence type="ECO:0008006" key="3">
    <source>
        <dbReference type="Google" id="ProtNLM"/>
    </source>
</evidence>
<dbReference type="InterPro" id="IPR021617">
    <property type="entry name" value="DUF3231"/>
</dbReference>
<dbReference type="Gene3D" id="1.20.1260.10">
    <property type="match status" value="2"/>
</dbReference>
<gene>
    <name evidence="1" type="ORF">JCM9157_2066</name>
</gene>
<accession>W4QTP9</accession>
<comment type="caution">
    <text evidence="1">The sequence shown here is derived from an EMBL/GenBank/DDBJ whole genome shotgun (WGS) entry which is preliminary data.</text>
</comment>
<dbReference type="STRING" id="1236973.JCM9157_2066"/>
<dbReference type="AlphaFoldDB" id="W4QTP9"/>
<protein>
    <recommendedName>
        <fullName evidence="3">DUF3231 family protein</fullName>
    </recommendedName>
</protein>
<evidence type="ECO:0000313" key="1">
    <source>
        <dbReference type="EMBL" id="GAE34978.1"/>
    </source>
</evidence>
<dbReference type="EMBL" id="BAUV01000013">
    <property type="protein sequence ID" value="GAE34978.1"/>
    <property type="molecule type" value="Genomic_DNA"/>
</dbReference>
<dbReference type="Pfam" id="PF11553">
    <property type="entry name" value="DUF3231"/>
    <property type="match status" value="2"/>
</dbReference>
<proteinExistence type="predicted"/>
<keyword evidence="2" id="KW-1185">Reference proteome</keyword>
<evidence type="ECO:0000313" key="2">
    <source>
        <dbReference type="Proteomes" id="UP000018896"/>
    </source>
</evidence>
<dbReference type="eggNOG" id="ENOG502Z85B">
    <property type="taxonomic scope" value="Bacteria"/>
</dbReference>
<name>W4QTP9_HALA3</name>
<organism evidence="1 2">
    <name type="scientific">Halalkalibacter akibai (strain ATCC 43226 / DSM 21942 / CIP 109018 / JCM 9157 / 1139)</name>
    <name type="common">Bacillus akibai</name>
    <dbReference type="NCBI Taxonomy" id="1236973"/>
    <lineage>
        <taxon>Bacteria</taxon>
        <taxon>Bacillati</taxon>
        <taxon>Bacillota</taxon>
        <taxon>Bacilli</taxon>
        <taxon>Bacillales</taxon>
        <taxon>Bacillaceae</taxon>
        <taxon>Halalkalibacter</taxon>
    </lineage>
</organism>
<dbReference type="Proteomes" id="UP000018896">
    <property type="component" value="Unassembled WGS sequence"/>
</dbReference>
<sequence length="335" mass="37374">MMEEHQTRLTSSEIAALWSSVQNNSMAICVFKHFIKNVDDEDIKSIINNALSISEENLSLSEKILREDKQPIPVGFRDEDFNPNAPRLYSDTYYLYYIKNMAKVGLSVYGVALATSAKSSVRDFLSKAIQSSTNLYNKTSDVLLSKGLFVRPPYVSTTNEIDFIDQKNYKGGLLNINRRPVNVIEISHVYANIETNLVGQVLLTGLTQVAQTNEVRKYCEKGKDIATKHVKLFSAILTDDDIPVPTPSDLTVSNSTIAPFSEKLIMFHTALLIQSSTSNYATAAAASLRKDIATTYVRLAVEVTSYASDGVNIMIDHSWLEEPPQIINKKNFSNQ</sequence>
<dbReference type="InterPro" id="IPR012347">
    <property type="entry name" value="Ferritin-like"/>
</dbReference>
<reference evidence="1 2" key="1">
    <citation type="journal article" date="2014" name="Genome Announc.">
        <title>Draft Genome Sequences of Three Alkaliphilic Bacillus Strains, Bacillus wakoensis JCM 9140T, Bacillus akibai JCM 9157T, and Bacillus hemicellulosilyticus JCM 9152T.</title>
        <authorList>
            <person name="Yuki M."/>
            <person name="Oshima K."/>
            <person name="Suda W."/>
            <person name="Oshida Y."/>
            <person name="Kitamura K."/>
            <person name="Iida T."/>
            <person name="Hattori M."/>
            <person name="Ohkuma M."/>
        </authorList>
    </citation>
    <scope>NUCLEOTIDE SEQUENCE [LARGE SCALE GENOMIC DNA]</scope>
    <source>
        <strain evidence="1 2">JCM 9157</strain>
    </source>
</reference>